<keyword evidence="2" id="KW-1185">Reference proteome</keyword>
<dbReference type="AlphaFoldDB" id="A0AAJ0I9N7"/>
<gene>
    <name evidence="1" type="ORF">B0T23DRAFT_403280</name>
</gene>
<dbReference type="EMBL" id="JAULSX010000003">
    <property type="protein sequence ID" value="KAK3494275.1"/>
    <property type="molecule type" value="Genomic_DNA"/>
</dbReference>
<sequence length="90" mass="9744">MLGRWYLAPIEKGIKYAIDSVLVRGACKPGGWIEHVDITATVGCDDGTVVTGSALEQYGKLLDPKQEDVGLYAYAEVSSDFQGIIQFTFG</sequence>
<comment type="caution">
    <text evidence="1">The sequence shown here is derived from an EMBL/GenBank/DDBJ whole genome shotgun (WGS) entry which is preliminary data.</text>
</comment>
<proteinExistence type="predicted"/>
<accession>A0AAJ0I9N7</accession>
<organism evidence="1 2">
    <name type="scientific">Neurospora hispaniola</name>
    <dbReference type="NCBI Taxonomy" id="588809"/>
    <lineage>
        <taxon>Eukaryota</taxon>
        <taxon>Fungi</taxon>
        <taxon>Dikarya</taxon>
        <taxon>Ascomycota</taxon>
        <taxon>Pezizomycotina</taxon>
        <taxon>Sordariomycetes</taxon>
        <taxon>Sordariomycetidae</taxon>
        <taxon>Sordariales</taxon>
        <taxon>Sordariaceae</taxon>
        <taxon>Neurospora</taxon>
    </lineage>
</organism>
<dbReference type="GeneID" id="87876388"/>
<dbReference type="Proteomes" id="UP001285908">
    <property type="component" value="Unassembled WGS sequence"/>
</dbReference>
<evidence type="ECO:0000313" key="1">
    <source>
        <dbReference type="EMBL" id="KAK3494275.1"/>
    </source>
</evidence>
<dbReference type="RefSeq" id="XP_062693704.1">
    <property type="nucleotide sequence ID" value="XM_062838766.1"/>
</dbReference>
<evidence type="ECO:0000313" key="2">
    <source>
        <dbReference type="Proteomes" id="UP001285908"/>
    </source>
</evidence>
<name>A0AAJ0I9N7_9PEZI</name>
<reference evidence="1 2" key="1">
    <citation type="journal article" date="2023" name="Mol. Phylogenet. Evol.">
        <title>Genome-scale phylogeny and comparative genomics of the fungal order Sordariales.</title>
        <authorList>
            <person name="Hensen N."/>
            <person name="Bonometti L."/>
            <person name="Westerberg I."/>
            <person name="Brannstrom I.O."/>
            <person name="Guillou S."/>
            <person name="Cros-Aarteil S."/>
            <person name="Calhoun S."/>
            <person name="Haridas S."/>
            <person name="Kuo A."/>
            <person name="Mondo S."/>
            <person name="Pangilinan J."/>
            <person name="Riley R."/>
            <person name="LaButti K."/>
            <person name="Andreopoulos B."/>
            <person name="Lipzen A."/>
            <person name="Chen C."/>
            <person name="Yan M."/>
            <person name="Daum C."/>
            <person name="Ng V."/>
            <person name="Clum A."/>
            <person name="Steindorff A."/>
            <person name="Ohm R.A."/>
            <person name="Martin F."/>
            <person name="Silar P."/>
            <person name="Natvig D.O."/>
            <person name="Lalanne C."/>
            <person name="Gautier V."/>
            <person name="Ament-Velasquez S.L."/>
            <person name="Kruys A."/>
            <person name="Hutchinson M.I."/>
            <person name="Powell A.J."/>
            <person name="Barry K."/>
            <person name="Miller A.N."/>
            <person name="Grigoriev I.V."/>
            <person name="Debuchy R."/>
            <person name="Gladieux P."/>
            <person name="Hiltunen Thoren M."/>
            <person name="Johannesson H."/>
        </authorList>
    </citation>
    <scope>NUCLEOTIDE SEQUENCE [LARGE SCALE GENOMIC DNA]</scope>
    <source>
        <strain evidence="1 2">FGSC 10403</strain>
    </source>
</reference>
<protein>
    <submittedName>
        <fullName evidence="1">Uncharacterized protein</fullName>
    </submittedName>
</protein>